<feature type="region of interest" description="Disordered" evidence="3">
    <location>
        <begin position="701"/>
        <end position="856"/>
    </location>
</feature>
<proteinExistence type="predicted"/>
<feature type="compositionally biased region" description="Basic and acidic residues" evidence="3">
    <location>
        <begin position="458"/>
        <end position="469"/>
    </location>
</feature>
<feature type="compositionally biased region" description="Basic residues" evidence="3">
    <location>
        <begin position="722"/>
        <end position="775"/>
    </location>
</feature>
<protein>
    <submittedName>
        <fullName evidence="4">(Mediterranean fruit fly) hypothetical protein</fullName>
    </submittedName>
</protein>
<feature type="compositionally biased region" description="Basic and acidic residues" evidence="3">
    <location>
        <begin position="434"/>
        <end position="444"/>
    </location>
</feature>
<evidence type="ECO:0000256" key="2">
    <source>
        <dbReference type="SAM" id="Coils"/>
    </source>
</evidence>
<evidence type="ECO:0000313" key="4">
    <source>
        <dbReference type="EMBL" id="CAD6995900.1"/>
    </source>
</evidence>
<feature type="compositionally biased region" description="Basic residues" evidence="3">
    <location>
        <begin position="543"/>
        <end position="564"/>
    </location>
</feature>
<feature type="compositionally biased region" description="Basic and acidic residues" evidence="3">
    <location>
        <begin position="802"/>
        <end position="823"/>
    </location>
</feature>
<dbReference type="PROSITE" id="PS50005">
    <property type="entry name" value="TPR"/>
    <property type="match status" value="3"/>
</dbReference>
<keyword evidence="5" id="KW-1185">Reference proteome</keyword>
<sequence>MNTNYITRALCFHGQPMQKIWDDERGAGNVQQCGVAAQPDYSIYQERQKYFTFQDRAKRLKMHQFFARKALDLYDSDLQSSKVDPNNILENEPYIASLPPYELFVNKNKDKQKRFRCVLEIIKPGDIIYCMVTKPTSGMVKPLCLGEPMVRYLSDIPIKAYLMKAGLDSNGKPRALNKNDLVRCEVLEISVDAERVYLSLESMHEKNKDIALGIITETELPKFYRQIDENKLETFEEYMCKSKEFLNPNYDMLYEINGLNVNETYTFMSSLKSPFARDEYAKELRRTQASKWAFRSVAEGIEHFKNGNHVEAFQCLNKALTIDPRNVEGLVARGALYANKGSFLKAVDDFDKALKLNAYHVNARKYMGETLVALGRRYEDENKIKEATKAYQDCLNIIPNHEQARLSLEAIQQRSGAQYFENAICVPGEEEEIEKEKISIRESSSDEGSTSSSDSGSETEHSDKDDNGREASLSPLSKRMALHVASLQKEEESKKKLNQPFYMTAYNVPPDPVMPPAPDINEFRLDDDDTGSRVRKLLQEASKHKKEKKKSKKKKSKKSKKVNRKEKNSVDLLNNINFQEAYKAISSMNIENKLTENLEKYEKSIASIKKRQQELVQSIEAGMTRCDRSDSPPPRAPSMRMANHPSSSYGASSSLYSVYPSTSAAAATASSTTLNEPTKLSFQIKRPVKVDKFGLLRVATPLAQKSPTPRSHSRTPSCERYRRSRSRGHSYSRRRSNSRDRGSRRRSRDVRSRHRSRSISYGGRRRGSRSRRSSHSRSPYQRSRSRPSRHSRSRSRSRTGRNRRDSPFHRRETSRQGSRDRRPSPSRRRSNSPKFGKSSSKRGGRGASRGASFGNRVWRREDATKFSQDSNGRWRHDKFEELNEAIKTDDGPSIEEIDEIINRAQKERKQEIIQRDKDILKKPTAGLF</sequence>
<feature type="repeat" description="TPR" evidence="1">
    <location>
        <begin position="293"/>
        <end position="326"/>
    </location>
</feature>
<dbReference type="OrthoDB" id="1914839at2759"/>
<dbReference type="SMART" id="SM00028">
    <property type="entry name" value="TPR"/>
    <property type="match status" value="3"/>
</dbReference>
<dbReference type="InterPro" id="IPR019734">
    <property type="entry name" value="TPR_rpt"/>
</dbReference>
<dbReference type="Gene3D" id="1.25.40.10">
    <property type="entry name" value="Tetratricopeptide repeat domain"/>
    <property type="match status" value="1"/>
</dbReference>
<comment type="caution">
    <text evidence="4">The sequence shown here is derived from an EMBL/GenBank/DDBJ whole genome shotgun (WGS) entry which is preliminary data.</text>
</comment>
<feature type="region of interest" description="Disordered" evidence="3">
    <location>
        <begin position="431"/>
        <end position="475"/>
    </location>
</feature>
<feature type="compositionally biased region" description="Basic residues" evidence="3">
    <location>
        <begin position="783"/>
        <end position="801"/>
    </location>
</feature>
<dbReference type="AlphaFoldDB" id="A0A811UBG8"/>
<feature type="region of interest" description="Disordered" evidence="3">
    <location>
        <begin position="508"/>
        <end position="570"/>
    </location>
</feature>
<feature type="coiled-coil region" evidence="2">
    <location>
        <begin position="591"/>
        <end position="618"/>
    </location>
</feature>
<dbReference type="SUPFAM" id="SSF48452">
    <property type="entry name" value="TPR-like"/>
    <property type="match status" value="1"/>
</dbReference>
<name>A0A811UBG8_CERCA</name>
<accession>A0A811UBG8</accession>
<feature type="compositionally biased region" description="Pro residues" evidence="3">
    <location>
        <begin position="509"/>
        <end position="518"/>
    </location>
</feature>
<evidence type="ECO:0000256" key="1">
    <source>
        <dbReference type="PROSITE-ProRule" id="PRU00339"/>
    </source>
</evidence>
<reference evidence="4" key="1">
    <citation type="submission" date="2020-11" db="EMBL/GenBank/DDBJ databases">
        <authorList>
            <person name="Whitehead M."/>
        </authorList>
    </citation>
    <scope>NUCLEOTIDE SEQUENCE</scope>
    <source>
        <strain evidence="4">EGII</strain>
    </source>
</reference>
<feature type="region of interest" description="Disordered" evidence="3">
    <location>
        <begin position="624"/>
        <end position="652"/>
    </location>
</feature>
<feature type="repeat" description="TPR" evidence="1">
    <location>
        <begin position="327"/>
        <end position="360"/>
    </location>
</feature>
<dbReference type="EMBL" id="CAJHJT010000001">
    <property type="protein sequence ID" value="CAD6995900.1"/>
    <property type="molecule type" value="Genomic_DNA"/>
</dbReference>
<feature type="compositionally biased region" description="Low complexity" evidence="3">
    <location>
        <begin position="706"/>
        <end position="716"/>
    </location>
</feature>
<keyword evidence="2" id="KW-0175">Coiled coil</keyword>
<feature type="repeat" description="TPR" evidence="1">
    <location>
        <begin position="368"/>
        <end position="401"/>
    </location>
</feature>
<evidence type="ECO:0000313" key="5">
    <source>
        <dbReference type="Proteomes" id="UP000606786"/>
    </source>
</evidence>
<feature type="compositionally biased region" description="Low complexity" evidence="3">
    <location>
        <begin position="446"/>
        <end position="456"/>
    </location>
</feature>
<dbReference type="InterPro" id="IPR039190">
    <property type="entry name" value="TTC14"/>
</dbReference>
<dbReference type="PANTHER" id="PTHR23184">
    <property type="entry name" value="TETRATRICOPEPTIDE REPEAT PROTEIN 14"/>
    <property type="match status" value="1"/>
</dbReference>
<evidence type="ECO:0000256" key="3">
    <source>
        <dbReference type="SAM" id="MobiDB-lite"/>
    </source>
</evidence>
<gene>
    <name evidence="4" type="ORF">CCAP1982_LOCUS4601</name>
</gene>
<keyword evidence="1" id="KW-0802">TPR repeat</keyword>
<feature type="compositionally biased region" description="Low complexity" evidence="3">
    <location>
        <begin position="637"/>
        <end position="652"/>
    </location>
</feature>
<organism evidence="4 5">
    <name type="scientific">Ceratitis capitata</name>
    <name type="common">Mediterranean fruit fly</name>
    <name type="synonym">Tephritis capitata</name>
    <dbReference type="NCBI Taxonomy" id="7213"/>
    <lineage>
        <taxon>Eukaryota</taxon>
        <taxon>Metazoa</taxon>
        <taxon>Ecdysozoa</taxon>
        <taxon>Arthropoda</taxon>
        <taxon>Hexapoda</taxon>
        <taxon>Insecta</taxon>
        <taxon>Pterygota</taxon>
        <taxon>Neoptera</taxon>
        <taxon>Endopterygota</taxon>
        <taxon>Diptera</taxon>
        <taxon>Brachycera</taxon>
        <taxon>Muscomorpha</taxon>
        <taxon>Tephritoidea</taxon>
        <taxon>Tephritidae</taxon>
        <taxon>Ceratitis</taxon>
        <taxon>Ceratitis</taxon>
    </lineage>
</organism>
<dbReference type="InterPro" id="IPR011990">
    <property type="entry name" value="TPR-like_helical_dom_sf"/>
</dbReference>
<dbReference type="Proteomes" id="UP000606786">
    <property type="component" value="Unassembled WGS sequence"/>
</dbReference>
<dbReference type="PANTHER" id="PTHR23184:SF9">
    <property type="entry name" value="TETRATRICOPEPTIDE REPEAT PROTEIN 14"/>
    <property type="match status" value="1"/>
</dbReference>